<evidence type="ECO:0000256" key="2">
    <source>
        <dbReference type="ARBA" id="ARBA00022741"/>
    </source>
</evidence>
<organism evidence="13">
    <name type="scientific">Neobodo designis</name>
    <name type="common">Flagellated protozoan</name>
    <name type="synonym">Bodo designis</name>
    <dbReference type="NCBI Taxonomy" id="312471"/>
    <lineage>
        <taxon>Eukaryota</taxon>
        <taxon>Discoba</taxon>
        <taxon>Euglenozoa</taxon>
        <taxon>Kinetoplastea</taxon>
        <taxon>Metakinetoplastina</taxon>
        <taxon>Neobodonida</taxon>
        <taxon>Neobodo</taxon>
    </lineage>
</organism>
<dbReference type="PROSITE" id="PS50011">
    <property type="entry name" value="PROTEIN_KINASE_DOM"/>
    <property type="match status" value="1"/>
</dbReference>
<dbReference type="SUPFAM" id="SSF56112">
    <property type="entry name" value="Protein kinase-like (PK-like)"/>
    <property type="match status" value="1"/>
</dbReference>
<feature type="compositionally biased region" description="Low complexity" evidence="11">
    <location>
        <begin position="406"/>
        <end position="421"/>
    </location>
</feature>
<dbReference type="PANTHER" id="PTHR48013:SF9">
    <property type="entry name" value="DUAL SPECIFICITY MITOGEN-ACTIVATED PROTEIN KINASE KINASE 5"/>
    <property type="match status" value="1"/>
</dbReference>
<feature type="domain" description="Protein kinase" evidence="12">
    <location>
        <begin position="65"/>
        <end position="327"/>
    </location>
</feature>
<evidence type="ECO:0000256" key="10">
    <source>
        <dbReference type="PROSITE-ProRule" id="PRU10141"/>
    </source>
</evidence>
<feature type="region of interest" description="Disordered" evidence="11">
    <location>
        <begin position="371"/>
        <end position="421"/>
    </location>
</feature>
<evidence type="ECO:0000256" key="3">
    <source>
        <dbReference type="ARBA" id="ARBA00022777"/>
    </source>
</evidence>
<dbReference type="AlphaFoldDB" id="A0A7S1MFQ6"/>
<name>A0A7S1MFQ6_NEODS</name>
<feature type="region of interest" description="Disordered" evidence="11">
    <location>
        <begin position="328"/>
        <end position="357"/>
    </location>
</feature>
<dbReference type="GO" id="GO:0004708">
    <property type="term" value="F:MAP kinase kinase activity"/>
    <property type="evidence" value="ECO:0007669"/>
    <property type="project" value="UniProtKB-EC"/>
</dbReference>
<keyword evidence="1" id="KW-0808">Transferase</keyword>
<evidence type="ECO:0000256" key="6">
    <source>
        <dbReference type="ARBA" id="ARBA00038999"/>
    </source>
</evidence>
<keyword evidence="3" id="KW-0418">Kinase</keyword>
<accession>A0A7S1MFQ6</accession>
<evidence type="ECO:0000256" key="1">
    <source>
        <dbReference type="ARBA" id="ARBA00022679"/>
    </source>
</evidence>
<evidence type="ECO:0000259" key="12">
    <source>
        <dbReference type="PROSITE" id="PS50011"/>
    </source>
</evidence>
<keyword evidence="4 10" id="KW-0067">ATP-binding</keyword>
<evidence type="ECO:0000256" key="11">
    <source>
        <dbReference type="SAM" id="MobiDB-lite"/>
    </source>
</evidence>
<protein>
    <recommendedName>
        <fullName evidence="6">mitogen-activated protein kinase kinase</fullName>
        <ecNumber evidence="6">2.7.12.2</ecNumber>
    </recommendedName>
</protein>
<gene>
    <name evidence="13" type="ORF">NDES1114_LOCUS22044</name>
</gene>
<evidence type="ECO:0000256" key="7">
    <source>
        <dbReference type="ARBA" id="ARBA00049014"/>
    </source>
</evidence>
<feature type="region of interest" description="Disordered" evidence="11">
    <location>
        <begin position="1"/>
        <end position="30"/>
    </location>
</feature>
<evidence type="ECO:0000256" key="4">
    <source>
        <dbReference type="ARBA" id="ARBA00022840"/>
    </source>
</evidence>
<comment type="similarity">
    <text evidence="5">Belongs to the protein kinase superfamily. STE Ser/Thr protein kinase family. MAP kinase kinase subfamily.</text>
</comment>
<comment type="catalytic activity">
    <reaction evidence="7">
        <text>L-seryl-[protein] + ATP = O-phospho-L-seryl-[protein] + ADP + H(+)</text>
        <dbReference type="Rhea" id="RHEA:17989"/>
        <dbReference type="Rhea" id="RHEA-COMP:9863"/>
        <dbReference type="Rhea" id="RHEA-COMP:11604"/>
        <dbReference type="ChEBI" id="CHEBI:15378"/>
        <dbReference type="ChEBI" id="CHEBI:29999"/>
        <dbReference type="ChEBI" id="CHEBI:30616"/>
        <dbReference type="ChEBI" id="CHEBI:83421"/>
        <dbReference type="ChEBI" id="CHEBI:456216"/>
        <dbReference type="EC" id="2.7.12.2"/>
    </reaction>
</comment>
<sequence length="421" mass="44690">MPPKLPKPMTGSSTSANKVQKPKADEDKPREMTLGSLRVGHNGITFANPEDSASLPSTMVSLDDLVFVRELGKGASGTVGLYKHKGSSDRYAVKKINIAGKTSRDTATCAAEIRNVFAAPSPNAVRLFNAFVREGQLLLIMEYMDGGNLEELLLKQPVLSEPACSYVACQMLSALASMHRKNAVVDHANQRKTVHRDIKPANVMLSRDAHIKLADFGVAGSADSIGLASFVGTATYMSPERIKGQRYGTASDIWSLGIVVAQMLLGRYPFKSVSGGFMALLKEVTSTQRLMLGADFSAEAQDFIDQCLRQDSATRAGAADLLGHPWIRKYNGTDQHPDDDDEPATPTNHTGQSAFRDVMSTVGIAREKSMMSLSTPSTPAVAAGAAPQTPLVPQTKPTGAGGLTQASPAPMAATSSAAPKS</sequence>
<reference evidence="13" key="1">
    <citation type="submission" date="2021-01" db="EMBL/GenBank/DDBJ databases">
        <authorList>
            <person name="Corre E."/>
            <person name="Pelletier E."/>
            <person name="Niang G."/>
            <person name="Scheremetjew M."/>
            <person name="Finn R."/>
            <person name="Kale V."/>
            <person name="Holt S."/>
            <person name="Cochrane G."/>
            <person name="Meng A."/>
            <person name="Brown T."/>
            <person name="Cohen L."/>
        </authorList>
    </citation>
    <scope>NUCLEOTIDE SEQUENCE</scope>
    <source>
        <strain evidence="13">CCAP 1951/1</strain>
    </source>
</reference>
<dbReference type="Gene3D" id="1.10.510.10">
    <property type="entry name" value="Transferase(Phosphotransferase) domain 1"/>
    <property type="match status" value="1"/>
</dbReference>
<dbReference type="InterPro" id="IPR017441">
    <property type="entry name" value="Protein_kinase_ATP_BS"/>
</dbReference>
<dbReference type="PROSITE" id="PS00107">
    <property type="entry name" value="PROTEIN_KINASE_ATP"/>
    <property type="match status" value="1"/>
</dbReference>
<proteinExistence type="inferred from homology"/>
<feature type="binding site" evidence="10">
    <location>
        <position position="101"/>
    </location>
    <ligand>
        <name>ATP</name>
        <dbReference type="ChEBI" id="CHEBI:30616"/>
    </ligand>
</feature>
<evidence type="ECO:0000256" key="5">
    <source>
        <dbReference type="ARBA" id="ARBA00038035"/>
    </source>
</evidence>
<dbReference type="Pfam" id="PF00069">
    <property type="entry name" value="Pkinase"/>
    <property type="match status" value="1"/>
</dbReference>
<dbReference type="InterPro" id="IPR011009">
    <property type="entry name" value="Kinase-like_dom_sf"/>
</dbReference>
<dbReference type="PANTHER" id="PTHR48013">
    <property type="entry name" value="DUAL SPECIFICITY MITOGEN-ACTIVATED PROTEIN KINASE KINASE 5-RELATED"/>
    <property type="match status" value="1"/>
</dbReference>
<dbReference type="EMBL" id="HBGF01032919">
    <property type="protein sequence ID" value="CAD9130189.1"/>
    <property type="molecule type" value="Transcribed_RNA"/>
</dbReference>
<dbReference type="EC" id="2.7.12.2" evidence="6"/>
<evidence type="ECO:0000256" key="8">
    <source>
        <dbReference type="ARBA" id="ARBA00049299"/>
    </source>
</evidence>
<dbReference type="GO" id="GO:0005524">
    <property type="term" value="F:ATP binding"/>
    <property type="evidence" value="ECO:0007669"/>
    <property type="project" value="UniProtKB-UniRule"/>
</dbReference>
<keyword evidence="2 10" id="KW-0547">Nucleotide-binding</keyword>
<comment type="catalytic activity">
    <reaction evidence="8">
        <text>L-threonyl-[protein] + ATP = O-phospho-L-threonyl-[protein] + ADP + H(+)</text>
        <dbReference type="Rhea" id="RHEA:46608"/>
        <dbReference type="Rhea" id="RHEA-COMP:11060"/>
        <dbReference type="Rhea" id="RHEA-COMP:11605"/>
        <dbReference type="ChEBI" id="CHEBI:15378"/>
        <dbReference type="ChEBI" id="CHEBI:30013"/>
        <dbReference type="ChEBI" id="CHEBI:30616"/>
        <dbReference type="ChEBI" id="CHEBI:61977"/>
        <dbReference type="ChEBI" id="CHEBI:456216"/>
        <dbReference type="EC" id="2.7.12.2"/>
    </reaction>
</comment>
<evidence type="ECO:0000256" key="9">
    <source>
        <dbReference type="ARBA" id="ARBA00051693"/>
    </source>
</evidence>
<evidence type="ECO:0000313" key="13">
    <source>
        <dbReference type="EMBL" id="CAD9130189.1"/>
    </source>
</evidence>
<dbReference type="SMART" id="SM00220">
    <property type="entry name" value="S_TKc"/>
    <property type="match status" value="1"/>
</dbReference>
<comment type="catalytic activity">
    <reaction evidence="9">
        <text>L-tyrosyl-[protein] + ATP = O-phospho-L-tyrosyl-[protein] + ADP + H(+)</text>
        <dbReference type="Rhea" id="RHEA:10596"/>
        <dbReference type="Rhea" id="RHEA-COMP:10136"/>
        <dbReference type="Rhea" id="RHEA-COMP:20101"/>
        <dbReference type="ChEBI" id="CHEBI:15378"/>
        <dbReference type="ChEBI" id="CHEBI:30616"/>
        <dbReference type="ChEBI" id="CHEBI:46858"/>
        <dbReference type="ChEBI" id="CHEBI:61978"/>
        <dbReference type="ChEBI" id="CHEBI:456216"/>
        <dbReference type="EC" id="2.7.12.2"/>
    </reaction>
</comment>
<dbReference type="InterPro" id="IPR000719">
    <property type="entry name" value="Prot_kinase_dom"/>
</dbReference>